<evidence type="ECO:0000313" key="7">
    <source>
        <dbReference type="Proteomes" id="UP000197153"/>
    </source>
</evidence>
<dbReference type="SMART" id="SM00100">
    <property type="entry name" value="cNMP"/>
    <property type="match status" value="1"/>
</dbReference>
<dbReference type="PROSITE" id="PS00042">
    <property type="entry name" value="HTH_CRP_1"/>
    <property type="match status" value="1"/>
</dbReference>
<dbReference type="InterPro" id="IPR012318">
    <property type="entry name" value="HTH_CRP"/>
</dbReference>
<dbReference type="PRINTS" id="PR00034">
    <property type="entry name" value="HTHCRP"/>
</dbReference>
<name>A0A248JLU9_9PROT</name>
<dbReference type="Gene3D" id="2.60.120.10">
    <property type="entry name" value="Jelly Rolls"/>
    <property type="match status" value="1"/>
</dbReference>
<organism evidence="6 7">
    <name type="scientific">Nitrospirillum viridazoti CBAmc</name>
    <dbReference type="NCBI Taxonomy" id="1441467"/>
    <lineage>
        <taxon>Bacteria</taxon>
        <taxon>Pseudomonadati</taxon>
        <taxon>Pseudomonadota</taxon>
        <taxon>Alphaproteobacteria</taxon>
        <taxon>Rhodospirillales</taxon>
        <taxon>Azospirillaceae</taxon>
        <taxon>Nitrospirillum</taxon>
        <taxon>Nitrospirillum viridazoti</taxon>
    </lineage>
</organism>
<evidence type="ECO:0000259" key="4">
    <source>
        <dbReference type="PROSITE" id="PS50042"/>
    </source>
</evidence>
<reference evidence="6 7" key="1">
    <citation type="submission" date="2017-06" db="EMBL/GenBank/DDBJ databases">
        <title>Complete genome sequence of Nitrospirillum amazonense strain CBAmC, an endophytic nitrogen-fixing and plant growth-promoting bacterium, isolated from sugarcane.</title>
        <authorList>
            <person name="Schwab S."/>
            <person name="dos Santos Teixeira K.R."/>
            <person name="Simoes Araujo J.L."/>
            <person name="Soares Vidal M."/>
            <person name="Borges de Freitas H.R."/>
            <person name="Rivello Crivelaro A.L."/>
            <person name="Bueno de Camargo Nunes A."/>
            <person name="dos Santos C.M."/>
            <person name="Palmeira da Silva Rosa D."/>
            <person name="da Silva Padilha D."/>
            <person name="da Silva E."/>
            <person name="Araujo Terra L."/>
            <person name="Soares Mendes V."/>
            <person name="Farinelli L."/>
            <person name="Magalhaes Cruz L."/>
            <person name="Baldani J.I."/>
        </authorList>
    </citation>
    <scope>NUCLEOTIDE SEQUENCE [LARGE SCALE GENOMIC DNA]</scope>
    <source>
        <strain evidence="6 7">CBAmC</strain>
    </source>
</reference>
<dbReference type="AlphaFoldDB" id="A0A248JLU9"/>
<dbReference type="InterPro" id="IPR014710">
    <property type="entry name" value="RmlC-like_jellyroll"/>
</dbReference>
<keyword evidence="1" id="KW-0805">Transcription regulation</keyword>
<dbReference type="EMBL" id="CP022110">
    <property type="protein sequence ID" value="ASG19692.1"/>
    <property type="molecule type" value="Genomic_DNA"/>
</dbReference>
<sequence length="247" mass="26868">MTPSLATASAAPRQPSLAVFNALPAPSASRAASAGPFAPWADEASAYSRDQVIFSEGDTASSVRIITSGMVRILRMMADGRRQIVGFLQPGDMLGLAMGGTYLYSAEAVTPVTLRRLSRTQFDTLLERDPELRLRLLAATATELQVAQEQMLLLGRKTAPERLASFLLRQARRVTPEPEDHCRISLPMTRTDIADFLGLTMETVSRAFTKLKTTHLVRLLPDQMVELVDVEALIDLSEGGGQSGLIQ</sequence>
<evidence type="ECO:0000256" key="3">
    <source>
        <dbReference type="ARBA" id="ARBA00023163"/>
    </source>
</evidence>
<dbReference type="RefSeq" id="WP_088870671.1">
    <property type="nucleotide sequence ID" value="NZ_CP022110.1"/>
</dbReference>
<feature type="domain" description="HTH crp-type" evidence="5">
    <location>
        <begin position="157"/>
        <end position="231"/>
    </location>
</feature>
<dbReference type="Pfam" id="PF00027">
    <property type="entry name" value="cNMP_binding"/>
    <property type="match status" value="1"/>
</dbReference>
<dbReference type="InterPro" id="IPR018335">
    <property type="entry name" value="Tscrpt_reg_HTH_Crp-type_CS"/>
</dbReference>
<dbReference type="GO" id="GO:0005829">
    <property type="term" value="C:cytosol"/>
    <property type="evidence" value="ECO:0007669"/>
    <property type="project" value="TreeGrafter"/>
</dbReference>
<feature type="domain" description="Cyclic nucleotide-binding" evidence="4">
    <location>
        <begin position="47"/>
        <end position="143"/>
    </location>
</feature>
<dbReference type="PROSITE" id="PS50042">
    <property type="entry name" value="CNMP_BINDING_3"/>
    <property type="match status" value="1"/>
</dbReference>
<dbReference type="KEGG" id="nao:Y958_01790"/>
<keyword evidence="3" id="KW-0804">Transcription</keyword>
<dbReference type="SUPFAM" id="SSF51206">
    <property type="entry name" value="cAMP-binding domain-like"/>
    <property type="match status" value="1"/>
</dbReference>
<dbReference type="Proteomes" id="UP000197153">
    <property type="component" value="Chromosome 1"/>
</dbReference>
<dbReference type="GO" id="GO:0003677">
    <property type="term" value="F:DNA binding"/>
    <property type="evidence" value="ECO:0007669"/>
    <property type="project" value="UniProtKB-KW"/>
</dbReference>
<dbReference type="CDD" id="cd00092">
    <property type="entry name" value="HTH_CRP"/>
    <property type="match status" value="1"/>
</dbReference>
<evidence type="ECO:0000259" key="5">
    <source>
        <dbReference type="PROSITE" id="PS51063"/>
    </source>
</evidence>
<dbReference type="CDD" id="cd00038">
    <property type="entry name" value="CAP_ED"/>
    <property type="match status" value="1"/>
</dbReference>
<dbReference type="InterPro" id="IPR036390">
    <property type="entry name" value="WH_DNA-bd_sf"/>
</dbReference>
<dbReference type="SUPFAM" id="SSF46785">
    <property type="entry name" value="Winged helix' DNA-binding domain"/>
    <property type="match status" value="1"/>
</dbReference>
<dbReference type="InterPro" id="IPR018490">
    <property type="entry name" value="cNMP-bd_dom_sf"/>
</dbReference>
<dbReference type="PANTHER" id="PTHR24567:SF75">
    <property type="entry name" value="FUMARATE AND NITRATE REDUCTION REGULATORY PROTEIN"/>
    <property type="match status" value="1"/>
</dbReference>
<accession>A0A248JLU9</accession>
<evidence type="ECO:0000256" key="2">
    <source>
        <dbReference type="ARBA" id="ARBA00023125"/>
    </source>
</evidence>
<proteinExistence type="predicted"/>
<dbReference type="Pfam" id="PF13545">
    <property type="entry name" value="HTH_Crp_2"/>
    <property type="match status" value="1"/>
</dbReference>
<dbReference type="SMART" id="SM00419">
    <property type="entry name" value="HTH_CRP"/>
    <property type="match status" value="1"/>
</dbReference>
<dbReference type="InterPro" id="IPR000595">
    <property type="entry name" value="cNMP-bd_dom"/>
</dbReference>
<dbReference type="PROSITE" id="PS51063">
    <property type="entry name" value="HTH_CRP_2"/>
    <property type="match status" value="1"/>
</dbReference>
<dbReference type="InterPro" id="IPR050397">
    <property type="entry name" value="Env_Response_Regulators"/>
</dbReference>
<dbReference type="GO" id="GO:0003700">
    <property type="term" value="F:DNA-binding transcription factor activity"/>
    <property type="evidence" value="ECO:0007669"/>
    <property type="project" value="InterPro"/>
</dbReference>
<dbReference type="Gene3D" id="1.10.10.10">
    <property type="entry name" value="Winged helix-like DNA-binding domain superfamily/Winged helix DNA-binding domain"/>
    <property type="match status" value="1"/>
</dbReference>
<keyword evidence="7" id="KW-1185">Reference proteome</keyword>
<protein>
    <submittedName>
        <fullName evidence="6">Crp/Fnr family transcriptional regulator</fullName>
    </submittedName>
</protein>
<evidence type="ECO:0000256" key="1">
    <source>
        <dbReference type="ARBA" id="ARBA00023015"/>
    </source>
</evidence>
<keyword evidence="2" id="KW-0238">DNA-binding</keyword>
<dbReference type="PANTHER" id="PTHR24567">
    <property type="entry name" value="CRP FAMILY TRANSCRIPTIONAL REGULATORY PROTEIN"/>
    <property type="match status" value="1"/>
</dbReference>
<dbReference type="InterPro" id="IPR036388">
    <property type="entry name" value="WH-like_DNA-bd_sf"/>
</dbReference>
<gene>
    <name evidence="6" type="ORF">Y958_01790</name>
</gene>
<evidence type="ECO:0000313" key="6">
    <source>
        <dbReference type="EMBL" id="ASG19692.1"/>
    </source>
</evidence>